<dbReference type="PROSITE" id="PS50297">
    <property type="entry name" value="ANK_REP_REGION"/>
    <property type="match status" value="2"/>
</dbReference>
<dbReference type="PROSITE" id="PS50088">
    <property type="entry name" value="ANK_REPEAT"/>
    <property type="match status" value="2"/>
</dbReference>
<feature type="repeat" description="ANK" evidence="3">
    <location>
        <begin position="250"/>
        <end position="282"/>
    </location>
</feature>
<dbReference type="SMART" id="SM00248">
    <property type="entry name" value="ANK"/>
    <property type="match status" value="4"/>
</dbReference>
<evidence type="ECO:0000256" key="1">
    <source>
        <dbReference type="ARBA" id="ARBA00022737"/>
    </source>
</evidence>
<dbReference type="Gene3D" id="1.25.40.20">
    <property type="entry name" value="Ankyrin repeat-containing domain"/>
    <property type="match status" value="2"/>
</dbReference>
<dbReference type="PANTHER" id="PTHR24198:SF165">
    <property type="entry name" value="ANKYRIN REPEAT-CONTAINING PROTEIN-RELATED"/>
    <property type="match status" value="1"/>
</dbReference>
<comment type="caution">
    <text evidence="4">The sequence shown here is derived from an EMBL/GenBank/DDBJ whole genome shotgun (WGS) entry which is preliminary data.</text>
</comment>
<evidence type="ECO:0000256" key="2">
    <source>
        <dbReference type="ARBA" id="ARBA00023043"/>
    </source>
</evidence>
<keyword evidence="1" id="KW-0677">Repeat</keyword>
<keyword evidence="2 3" id="KW-0040">ANK repeat</keyword>
<gene>
    <name evidence="4" type="ORF">DPMN_183690</name>
</gene>
<dbReference type="Pfam" id="PF12796">
    <property type="entry name" value="Ank_2"/>
    <property type="match status" value="2"/>
</dbReference>
<dbReference type="InterPro" id="IPR002110">
    <property type="entry name" value="Ankyrin_rpt"/>
</dbReference>
<evidence type="ECO:0000313" key="5">
    <source>
        <dbReference type="Proteomes" id="UP000828390"/>
    </source>
</evidence>
<keyword evidence="5" id="KW-1185">Reference proteome</keyword>
<proteinExistence type="predicted"/>
<evidence type="ECO:0000256" key="3">
    <source>
        <dbReference type="PROSITE-ProRule" id="PRU00023"/>
    </source>
</evidence>
<dbReference type="SUPFAM" id="SSF48403">
    <property type="entry name" value="Ankyrin repeat"/>
    <property type="match status" value="1"/>
</dbReference>
<name>A0A9D4I6K4_DREPO</name>
<dbReference type="EMBL" id="JAIWYP010000010">
    <property type="protein sequence ID" value="KAH3749198.1"/>
    <property type="molecule type" value="Genomic_DNA"/>
</dbReference>
<feature type="repeat" description="ANK" evidence="3">
    <location>
        <begin position="296"/>
        <end position="318"/>
    </location>
</feature>
<evidence type="ECO:0000313" key="4">
    <source>
        <dbReference type="EMBL" id="KAH3749198.1"/>
    </source>
</evidence>
<accession>A0A9D4I6K4</accession>
<protein>
    <submittedName>
        <fullName evidence="4">Uncharacterized protein</fullName>
    </submittedName>
</protein>
<sequence length="376" mass="42839">MNFKFMNSQFMNRSELQSSVRRTVDTSTLCQYSWSTKQTLTPMPVRYTPLDYALMVYYLSLQFRYTPLDYALMGKHHEVALFLLEQEALSITGAEKEVKLGVHHSPSQRYIRAEKEVQKGGPSQVNMGSAGTSLHHSRAGGYLEKAQMVSDWFPNRQAATDDAWSAANNEVSDYPFSRGWILKLIVVDKNGSVVELSNARNSRVGVRDIDACYFPMNAAKTFPACRRAGHACSVKILLNHGVQIDATDFKKHMPLFRACEMGHTDVVQTLIDDGARVGMLDEDEWSPLHWYRGSNEGLTALHWAYRNGHLDTVKLLIEYRTFPNHMEFTEDRYTPLVYALMGEHNEVAQFLLEQGFLSITDNQVAALKNQPQYMYL</sequence>
<reference evidence="4" key="1">
    <citation type="journal article" date="2019" name="bioRxiv">
        <title>The Genome of the Zebra Mussel, Dreissena polymorpha: A Resource for Invasive Species Research.</title>
        <authorList>
            <person name="McCartney M.A."/>
            <person name="Auch B."/>
            <person name="Kono T."/>
            <person name="Mallez S."/>
            <person name="Zhang Y."/>
            <person name="Obille A."/>
            <person name="Becker A."/>
            <person name="Abrahante J.E."/>
            <person name="Garbe J."/>
            <person name="Badalamenti J.P."/>
            <person name="Herman A."/>
            <person name="Mangelson H."/>
            <person name="Liachko I."/>
            <person name="Sullivan S."/>
            <person name="Sone E.D."/>
            <person name="Koren S."/>
            <person name="Silverstein K.A.T."/>
            <person name="Beckman K.B."/>
            <person name="Gohl D.M."/>
        </authorList>
    </citation>
    <scope>NUCLEOTIDE SEQUENCE</scope>
    <source>
        <strain evidence="4">Duluth1</strain>
        <tissue evidence="4">Whole animal</tissue>
    </source>
</reference>
<dbReference type="PANTHER" id="PTHR24198">
    <property type="entry name" value="ANKYRIN REPEAT AND PROTEIN KINASE DOMAIN-CONTAINING PROTEIN"/>
    <property type="match status" value="1"/>
</dbReference>
<dbReference type="Proteomes" id="UP000828390">
    <property type="component" value="Unassembled WGS sequence"/>
</dbReference>
<dbReference type="InterPro" id="IPR036770">
    <property type="entry name" value="Ankyrin_rpt-contain_sf"/>
</dbReference>
<dbReference type="AlphaFoldDB" id="A0A9D4I6K4"/>
<reference evidence="4" key="2">
    <citation type="submission" date="2020-11" db="EMBL/GenBank/DDBJ databases">
        <authorList>
            <person name="McCartney M.A."/>
            <person name="Auch B."/>
            <person name="Kono T."/>
            <person name="Mallez S."/>
            <person name="Becker A."/>
            <person name="Gohl D.M."/>
            <person name="Silverstein K.A.T."/>
            <person name="Koren S."/>
            <person name="Bechman K.B."/>
            <person name="Herman A."/>
            <person name="Abrahante J.E."/>
            <person name="Garbe J."/>
        </authorList>
    </citation>
    <scope>NUCLEOTIDE SEQUENCE</scope>
    <source>
        <strain evidence="4">Duluth1</strain>
        <tissue evidence="4">Whole animal</tissue>
    </source>
</reference>
<organism evidence="4 5">
    <name type="scientific">Dreissena polymorpha</name>
    <name type="common">Zebra mussel</name>
    <name type="synonym">Mytilus polymorpha</name>
    <dbReference type="NCBI Taxonomy" id="45954"/>
    <lineage>
        <taxon>Eukaryota</taxon>
        <taxon>Metazoa</taxon>
        <taxon>Spiralia</taxon>
        <taxon>Lophotrochozoa</taxon>
        <taxon>Mollusca</taxon>
        <taxon>Bivalvia</taxon>
        <taxon>Autobranchia</taxon>
        <taxon>Heteroconchia</taxon>
        <taxon>Euheterodonta</taxon>
        <taxon>Imparidentia</taxon>
        <taxon>Neoheterodontei</taxon>
        <taxon>Myida</taxon>
        <taxon>Dreissenoidea</taxon>
        <taxon>Dreissenidae</taxon>
        <taxon>Dreissena</taxon>
    </lineage>
</organism>